<dbReference type="Proteomes" id="UP000221024">
    <property type="component" value="Unassembled WGS sequence"/>
</dbReference>
<dbReference type="EMBL" id="PDEP01000027">
    <property type="protein sequence ID" value="PEN04562.1"/>
    <property type="molecule type" value="Genomic_DNA"/>
</dbReference>
<dbReference type="AlphaFoldDB" id="A0A2H3NKG2"/>
<evidence type="ECO:0000313" key="2">
    <source>
        <dbReference type="Proteomes" id="UP000221024"/>
    </source>
</evidence>
<protein>
    <submittedName>
        <fullName evidence="1">Uncharacterized protein</fullName>
    </submittedName>
</protein>
<proteinExistence type="predicted"/>
<name>A0A2H3NKG2_9BACT</name>
<accession>A0A2H3NKG2</accession>
<gene>
    <name evidence="1" type="ORF">CRI93_14940</name>
</gene>
<comment type="caution">
    <text evidence="1">The sequence shown here is derived from an EMBL/GenBank/DDBJ whole genome shotgun (WGS) entry which is preliminary data.</text>
</comment>
<evidence type="ECO:0000313" key="1">
    <source>
        <dbReference type="EMBL" id="PEN04562.1"/>
    </source>
</evidence>
<reference evidence="1 2" key="1">
    <citation type="submission" date="2017-10" db="EMBL/GenBank/DDBJ databases">
        <title>Draft genome of Longimonas halophila.</title>
        <authorList>
            <person name="Goh K.M."/>
            <person name="Shamsir M.S."/>
            <person name="Lim S.W."/>
        </authorList>
    </citation>
    <scope>NUCLEOTIDE SEQUENCE [LARGE SCALE GENOMIC DNA]</scope>
    <source>
        <strain evidence="1 2">KCTC 42399</strain>
    </source>
</reference>
<organism evidence="1 2">
    <name type="scientific">Longimonas halophila</name>
    <dbReference type="NCBI Taxonomy" id="1469170"/>
    <lineage>
        <taxon>Bacteria</taxon>
        <taxon>Pseudomonadati</taxon>
        <taxon>Rhodothermota</taxon>
        <taxon>Rhodothermia</taxon>
        <taxon>Rhodothermales</taxon>
        <taxon>Salisaetaceae</taxon>
        <taxon>Longimonas</taxon>
    </lineage>
</organism>
<dbReference type="PROSITE" id="PS51257">
    <property type="entry name" value="PROKAR_LIPOPROTEIN"/>
    <property type="match status" value="1"/>
</dbReference>
<keyword evidence="2" id="KW-1185">Reference proteome</keyword>
<sequence>MTYPKLWALLFALLLTSCRVPNEQFQDPSSAQSIFRYAEVNPVLTITLGEEFENGSQFGIREADHLWRVPISFPGTSWIRVSTDSDDVVRSMHFSYNSGFKFDRELAAYTEELGTPEVLRTESGDEVYTWEDGWTRFDLVRDGEESGRNHYSALTDLSRSGDALEYNWAEDLGEPATLTIDDVLSKTKVWSIVVGKSAELTQTVSSYYPDMPPDTLEMIREIVDRHYAPEALFNDVRAGMIKRDDDQNRSALNSWLFSDQQVELQVLVDEYEPDQSLEEYAAVLGESPPDAERVEPMLRFVRASHVGEFLFDIERERIRATAEILETVPGAHEAPAMPTADERTTRVEEYTMFGLVNFLWTHEPLTNEQISLLANSYESASGQWYVRVYTEALMSALATAREKTIRDLSSTL</sequence>